<dbReference type="SUPFAM" id="SSF100950">
    <property type="entry name" value="NagB/RpiA/CoA transferase-like"/>
    <property type="match status" value="1"/>
</dbReference>
<proteinExistence type="inferred from homology"/>
<dbReference type="InterPro" id="IPR002698">
    <property type="entry name" value="FTHF_cligase"/>
</dbReference>
<keyword evidence="2 4" id="KW-0547">Nucleotide-binding</keyword>
<evidence type="ECO:0000256" key="1">
    <source>
        <dbReference type="ARBA" id="ARBA00010638"/>
    </source>
</evidence>
<evidence type="ECO:0000256" key="3">
    <source>
        <dbReference type="ARBA" id="ARBA00022840"/>
    </source>
</evidence>
<name>A0ABV9KL83_9RHOB</name>
<comment type="catalytic activity">
    <reaction evidence="4">
        <text>(6S)-5-formyl-5,6,7,8-tetrahydrofolate + ATP = (6R)-5,10-methenyltetrahydrofolate + ADP + phosphate</text>
        <dbReference type="Rhea" id="RHEA:10488"/>
        <dbReference type="ChEBI" id="CHEBI:30616"/>
        <dbReference type="ChEBI" id="CHEBI:43474"/>
        <dbReference type="ChEBI" id="CHEBI:57455"/>
        <dbReference type="ChEBI" id="CHEBI:57457"/>
        <dbReference type="ChEBI" id="CHEBI:456216"/>
        <dbReference type="EC" id="6.3.3.2"/>
    </reaction>
</comment>
<keyword evidence="3 4" id="KW-0067">ATP-binding</keyword>
<dbReference type="InterPro" id="IPR024185">
    <property type="entry name" value="FTHF_cligase-like_sf"/>
</dbReference>
<comment type="caution">
    <text evidence="5">The sequence shown here is derived from an EMBL/GenBank/DDBJ whole genome shotgun (WGS) entry which is preliminary data.</text>
</comment>
<dbReference type="InterPro" id="IPR037171">
    <property type="entry name" value="NagB/RpiA_transferase-like"/>
</dbReference>
<dbReference type="PANTHER" id="PTHR23407">
    <property type="entry name" value="ATPASE INHIBITOR/5-FORMYLTETRAHYDROFOLATE CYCLO-LIGASE"/>
    <property type="match status" value="1"/>
</dbReference>
<dbReference type="PANTHER" id="PTHR23407:SF1">
    <property type="entry name" value="5-FORMYLTETRAHYDROFOLATE CYCLO-LIGASE"/>
    <property type="match status" value="1"/>
</dbReference>
<protein>
    <recommendedName>
        <fullName evidence="4">5-formyltetrahydrofolate cyclo-ligase</fullName>
        <ecNumber evidence="4">6.3.3.2</ecNumber>
    </recommendedName>
</protein>
<dbReference type="EMBL" id="JBHSGI010000028">
    <property type="protein sequence ID" value="MFC4670748.1"/>
    <property type="molecule type" value="Genomic_DNA"/>
</dbReference>
<accession>A0ABV9KL83</accession>
<reference evidence="6" key="1">
    <citation type="journal article" date="2019" name="Int. J. Syst. Evol. Microbiol.">
        <title>The Global Catalogue of Microorganisms (GCM) 10K type strain sequencing project: providing services to taxonomists for standard genome sequencing and annotation.</title>
        <authorList>
            <consortium name="The Broad Institute Genomics Platform"/>
            <consortium name="The Broad Institute Genome Sequencing Center for Infectious Disease"/>
            <person name="Wu L."/>
            <person name="Ma J."/>
        </authorList>
    </citation>
    <scope>NUCLEOTIDE SEQUENCE [LARGE SCALE GENOMIC DNA]</scope>
    <source>
        <strain evidence="6">CGMCC 4.7283</strain>
    </source>
</reference>
<dbReference type="EC" id="6.3.3.2" evidence="4"/>
<dbReference type="Gene3D" id="3.40.50.10420">
    <property type="entry name" value="NagB/RpiA/CoA transferase-like"/>
    <property type="match status" value="1"/>
</dbReference>
<keyword evidence="5" id="KW-0436">Ligase</keyword>
<organism evidence="5 6">
    <name type="scientific">Seohaeicola nanhaiensis</name>
    <dbReference type="NCBI Taxonomy" id="1387282"/>
    <lineage>
        <taxon>Bacteria</taxon>
        <taxon>Pseudomonadati</taxon>
        <taxon>Pseudomonadota</taxon>
        <taxon>Alphaproteobacteria</taxon>
        <taxon>Rhodobacterales</taxon>
        <taxon>Roseobacteraceae</taxon>
        <taxon>Seohaeicola</taxon>
    </lineage>
</organism>
<evidence type="ECO:0000313" key="6">
    <source>
        <dbReference type="Proteomes" id="UP001595973"/>
    </source>
</evidence>
<keyword evidence="6" id="KW-1185">Reference proteome</keyword>
<comment type="similarity">
    <text evidence="1 4">Belongs to the 5-formyltetrahydrofolate cyclo-ligase family.</text>
</comment>
<evidence type="ECO:0000256" key="2">
    <source>
        <dbReference type="ARBA" id="ARBA00022741"/>
    </source>
</evidence>
<dbReference type="RefSeq" id="WP_380720083.1">
    <property type="nucleotide sequence ID" value="NZ_JBHSGI010000028.1"/>
</dbReference>
<evidence type="ECO:0000313" key="5">
    <source>
        <dbReference type="EMBL" id="MFC4670748.1"/>
    </source>
</evidence>
<dbReference type="Pfam" id="PF01812">
    <property type="entry name" value="5-FTHF_cyc-lig"/>
    <property type="match status" value="1"/>
</dbReference>
<keyword evidence="4" id="KW-0479">Metal-binding</keyword>
<sequence length="261" mass="28210">MAKPPPPQDSSGEDFENFACSSGFSSPPCYAAEIAPEYFDPLAVDPQQARDVARWRRAERSRLRAARLALSVAERSRLRAARLALSVAERAAAGAALTGHLRQLLRDRFGGARGLVFSAYWPIKGEPDLRALKSELHSAGVIIGLPVVENRAAPLTFRRWTPDTRMVRGDWNIPVPPPDAPVLTPDTALAPLLGWTAEGYRLGYGGGYFDRTLAALDPKPFVIGIGLQAAKLATIYPQPHDIPLDLILTEAGIAHCGSSNV</sequence>
<keyword evidence="4" id="KW-0460">Magnesium</keyword>
<comment type="cofactor">
    <cofactor evidence="4">
        <name>Mg(2+)</name>
        <dbReference type="ChEBI" id="CHEBI:18420"/>
    </cofactor>
</comment>
<dbReference type="GO" id="GO:0030272">
    <property type="term" value="F:5-formyltetrahydrofolate cyclo-ligase activity"/>
    <property type="evidence" value="ECO:0007669"/>
    <property type="project" value="UniProtKB-EC"/>
</dbReference>
<evidence type="ECO:0000256" key="4">
    <source>
        <dbReference type="RuleBase" id="RU361279"/>
    </source>
</evidence>
<gene>
    <name evidence="5" type="ORF">ACFO5X_19515</name>
</gene>
<dbReference type="Proteomes" id="UP001595973">
    <property type="component" value="Unassembled WGS sequence"/>
</dbReference>
<dbReference type="NCBIfam" id="TIGR02727">
    <property type="entry name" value="MTHFS_bact"/>
    <property type="match status" value="1"/>
</dbReference>